<protein>
    <submittedName>
        <fullName evidence="2">Uncharacterized protein</fullName>
    </submittedName>
</protein>
<organism evidence="2">
    <name type="scientific">viral metagenome</name>
    <dbReference type="NCBI Taxonomy" id="1070528"/>
    <lineage>
        <taxon>unclassified sequences</taxon>
        <taxon>metagenomes</taxon>
        <taxon>organismal metagenomes</taxon>
    </lineage>
</organism>
<proteinExistence type="predicted"/>
<evidence type="ECO:0000313" key="2">
    <source>
        <dbReference type="EMBL" id="QHU16361.1"/>
    </source>
</evidence>
<sequence>MDPEKINKEAQNMTNDELKQKVCDIRNNQIIELIIRQTDYTKEEVIERLKKNNNNYLLVIKEYMTDDKVIEHHEEKKSVNQNIYSNIRNFLDDNIKEKAHQAQLQNKMKQQKEAYEQAKQNKKIKEDENKSDTEEIITEDPPKTTTVIDL</sequence>
<dbReference type="AlphaFoldDB" id="A0A6C0KGN8"/>
<accession>A0A6C0KGN8</accession>
<reference evidence="2" key="1">
    <citation type="journal article" date="2020" name="Nature">
        <title>Giant virus diversity and host interactions through global metagenomics.</title>
        <authorList>
            <person name="Schulz F."/>
            <person name="Roux S."/>
            <person name="Paez-Espino D."/>
            <person name="Jungbluth S."/>
            <person name="Walsh D.A."/>
            <person name="Denef V.J."/>
            <person name="McMahon K.D."/>
            <person name="Konstantinidis K.T."/>
            <person name="Eloe-Fadrosh E.A."/>
            <person name="Kyrpides N.C."/>
            <person name="Woyke T."/>
        </authorList>
    </citation>
    <scope>NUCLEOTIDE SEQUENCE</scope>
    <source>
        <strain evidence="2">GVMAG-S-3300011013-78</strain>
    </source>
</reference>
<dbReference type="EMBL" id="MN740880">
    <property type="protein sequence ID" value="QHU16361.1"/>
    <property type="molecule type" value="Genomic_DNA"/>
</dbReference>
<evidence type="ECO:0000256" key="1">
    <source>
        <dbReference type="SAM" id="MobiDB-lite"/>
    </source>
</evidence>
<name>A0A6C0KGN8_9ZZZZ</name>
<feature type="region of interest" description="Disordered" evidence="1">
    <location>
        <begin position="100"/>
        <end position="150"/>
    </location>
</feature>
<feature type="compositionally biased region" description="Basic and acidic residues" evidence="1">
    <location>
        <begin position="123"/>
        <end position="133"/>
    </location>
</feature>